<dbReference type="EMBL" id="CAJJDN010000260">
    <property type="protein sequence ID" value="CAD8130073.1"/>
    <property type="molecule type" value="Genomic_DNA"/>
</dbReference>
<gene>
    <name evidence="1" type="ORF">PSON_ATCC_30995.1.T2600017</name>
</gene>
<evidence type="ECO:0000313" key="2">
    <source>
        <dbReference type="Proteomes" id="UP000692954"/>
    </source>
</evidence>
<keyword evidence="2" id="KW-1185">Reference proteome</keyword>
<reference evidence="1" key="1">
    <citation type="submission" date="2021-01" db="EMBL/GenBank/DDBJ databases">
        <authorList>
            <consortium name="Genoscope - CEA"/>
            <person name="William W."/>
        </authorList>
    </citation>
    <scope>NUCLEOTIDE SEQUENCE</scope>
</reference>
<evidence type="ECO:0000313" key="1">
    <source>
        <dbReference type="EMBL" id="CAD8130073.1"/>
    </source>
</evidence>
<proteinExistence type="predicted"/>
<sequence length="55" mass="6391">MIFNSYKSSQNRQNLFPTAQQVQQATITNNQKSVSFISQVHTLNKNHHKHDLPKL</sequence>
<organism evidence="1 2">
    <name type="scientific">Paramecium sonneborni</name>
    <dbReference type="NCBI Taxonomy" id="65129"/>
    <lineage>
        <taxon>Eukaryota</taxon>
        <taxon>Sar</taxon>
        <taxon>Alveolata</taxon>
        <taxon>Ciliophora</taxon>
        <taxon>Intramacronucleata</taxon>
        <taxon>Oligohymenophorea</taxon>
        <taxon>Peniculida</taxon>
        <taxon>Parameciidae</taxon>
        <taxon>Paramecium</taxon>
    </lineage>
</organism>
<dbReference type="AlphaFoldDB" id="A0A8S1RRV3"/>
<protein>
    <submittedName>
        <fullName evidence="1">Uncharacterized protein</fullName>
    </submittedName>
</protein>
<name>A0A8S1RRV3_9CILI</name>
<comment type="caution">
    <text evidence="1">The sequence shown here is derived from an EMBL/GenBank/DDBJ whole genome shotgun (WGS) entry which is preliminary data.</text>
</comment>
<dbReference type="Proteomes" id="UP000692954">
    <property type="component" value="Unassembled WGS sequence"/>
</dbReference>
<accession>A0A8S1RRV3</accession>